<organism evidence="2 3">
    <name type="scientific">Solanum tuberosum</name>
    <name type="common">Potato</name>
    <dbReference type="NCBI Taxonomy" id="4113"/>
    <lineage>
        <taxon>Eukaryota</taxon>
        <taxon>Viridiplantae</taxon>
        <taxon>Streptophyta</taxon>
        <taxon>Embryophyta</taxon>
        <taxon>Tracheophyta</taxon>
        <taxon>Spermatophyta</taxon>
        <taxon>Magnoliopsida</taxon>
        <taxon>eudicotyledons</taxon>
        <taxon>Gunneridae</taxon>
        <taxon>Pentapetalae</taxon>
        <taxon>asterids</taxon>
        <taxon>lamiids</taxon>
        <taxon>Solanales</taxon>
        <taxon>Solanaceae</taxon>
        <taxon>Solanoideae</taxon>
        <taxon>Solaneae</taxon>
        <taxon>Solanum</taxon>
    </lineage>
</organism>
<feature type="compositionally biased region" description="Basic and acidic residues" evidence="1">
    <location>
        <begin position="184"/>
        <end position="195"/>
    </location>
</feature>
<feature type="compositionally biased region" description="Acidic residues" evidence="1">
    <location>
        <begin position="413"/>
        <end position="422"/>
    </location>
</feature>
<dbReference type="Proteomes" id="UP000826656">
    <property type="component" value="Unassembled WGS sequence"/>
</dbReference>
<dbReference type="InterPro" id="IPR036691">
    <property type="entry name" value="Endo/exonu/phosph_ase_sf"/>
</dbReference>
<protein>
    <submittedName>
        <fullName evidence="2">Uncharacterized protein</fullName>
    </submittedName>
</protein>
<sequence length="842" mass="95851">MATQATSLPSLGAGQSLILQEATFPPLLIKTNSANLNIEPNSIGLPNDNNNKLQVNYANALRNQITYSTKKVEPIHMKTITYTNGIPRVMWTEKEVKRMNIIKNLQYAIVGCRTNNTDAGLDIIPKSQTHLLWEGIYILTGNISGKAITIRYGHNKQNETKLCPSQSASRSYVRVPKVQGHVEEDCKHLHPELRTENGGGTGQPKGDEESQDDQEKIRGDEQRKNDQQGIRRTIRRYWNPTNKMFTMEKGVGISEKASILGKVDKGNAFATLAANEVDGSNQEMNKQVKIIEEVHTIDESTWMNTHGKEIVAYHQHEDWGDATYLEPLQTMVPSEGGFPSANNLHIGVGESNESTSNLQATRGPDDVQAITMGKRRSAPNESLHALVTHQVLQEKVQKSNQENISREDSNEINIEDGEEEESVQLENNIYKEANLSPQMMTRGNKRKGKKFLVTLVYAKCIAIERLRLWEDIYAIDDNHLLPWMVGGDFNVAMGEEEKIGGLPDMVGNMEVMHLATTGSEHAPLLLTTTGGPVPNFSKPFRFLKFWTKSDDFMEVVRQSWEVDISENVFVQWKMRQKKTKLALAKWSRAKFGDIFKQLQIREEIVKLKEELFEADPSANNRMVLQQAQAEHKLYLHYEEEFWRQNASIQWSTKEDKNTRCFHSLVKGKRKRLTLKRILKSDRTWDEGDDEITREEIITDIGKRGKCDNVVNKLDMVKAYDRLAYADDTINFSSAEKKSLELIMKVLQDYEAQSGQNINKEKSFFYMFHKAANASVKVVEDTTGFLRGKFPLMYLGCPIGHAKKRKVDFTELLKKIQNKLQKREGQNIGSPGIIFVYLKKKEN</sequence>
<reference evidence="2 3" key="1">
    <citation type="journal article" date="2021" name="bioRxiv">
        <title>Chromosome-scale and haplotype-resolved genome assembly of a tetraploid potato cultivar.</title>
        <authorList>
            <person name="Sun H."/>
            <person name="Jiao W.-B."/>
            <person name="Krause K."/>
            <person name="Campoy J.A."/>
            <person name="Goel M."/>
            <person name="Folz-Donahue K."/>
            <person name="Kukat C."/>
            <person name="Huettel B."/>
            <person name="Schneeberger K."/>
        </authorList>
    </citation>
    <scope>NUCLEOTIDE SEQUENCE [LARGE SCALE GENOMIC DNA]</scope>
    <source>
        <strain evidence="2">SolTubOtavaFocal</strain>
        <tissue evidence="2">Leaves</tissue>
    </source>
</reference>
<dbReference type="PANTHER" id="PTHR33710">
    <property type="entry name" value="BNAC02G09200D PROTEIN"/>
    <property type="match status" value="1"/>
</dbReference>
<feature type="compositionally biased region" description="Basic and acidic residues" evidence="1">
    <location>
        <begin position="205"/>
        <end position="226"/>
    </location>
</feature>
<evidence type="ECO:0000256" key="1">
    <source>
        <dbReference type="SAM" id="MobiDB-lite"/>
    </source>
</evidence>
<accession>A0ABQ7V288</accession>
<dbReference type="PANTHER" id="PTHR33710:SF79">
    <property type="entry name" value="OS06G0205337 PROTEIN"/>
    <property type="match status" value="1"/>
</dbReference>
<evidence type="ECO:0000313" key="2">
    <source>
        <dbReference type="EMBL" id="KAH0757843.1"/>
    </source>
</evidence>
<dbReference type="SUPFAM" id="SSF56219">
    <property type="entry name" value="DNase I-like"/>
    <property type="match status" value="1"/>
</dbReference>
<evidence type="ECO:0000313" key="3">
    <source>
        <dbReference type="Proteomes" id="UP000826656"/>
    </source>
</evidence>
<keyword evidence="3" id="KW-1185">Reference proteome</keyword>
<proteinExistence type="predicted"/>
<name>A0ABQ7V288_SOLTU</name>
<comment type="caution">
    <text evidence="2">The sequence shown here is derived from an EMBL/GenBank/DDBJ whole genome shotgun (WGS) entry which is preliminary data.</text>
</comment>
<feature type="region of interest" description="Disordered" evidence="1">
    <location>
        <begin position="396"/>
        <end position="422"/>
    </location>
</feature>
<gene>
    <name evidence="2" type="ORF">KY290_021336</name>
</gene>
<feature type="region of interest" description="Disordered" evidence="1">
    <location>
        <begin position="184"/>
        <end position="232"/>
    </location>
</feature>
<dbReference type="EMBL" id="JAIVGD010000015">
    <property type="protein sequence ID" value="KAH0757843.1"/>
    <property type="molecule type" value="Genomic_DNA"/>
</dbReference>